<gene>
    <name evidence="2" type="ORF">DERYTH_LOCUS16824</name>
</gene>
<feature type="compositionally biased region" description="Basic and acidic residues" evidence="1">
    <location>
        <begin position="31"/>
        <end position="40"/>
    </location>
</feature>
<comment type="caution">
    <text evidence="2">The sequence shown here is derived from an EMBL/GenBank/DDBJ whole genome shotgun (WGS) entry which is preliminary data.</text>
</comment>
<feature type="compositionally biased region" description="Basic residues" evidence="1">
    <location>
        <begin position="64"/>
        <end position="82"/>
    </location>
</feature>
<protein>
    <submittedName>
        <fullName evidence="2">26734_t:CDS:1</fullName>
    </submittedName>
</protein>
<dbReference type="Proteomes" id="UP000789405">
    <property type="component" value="Unassembled WGS sequence"/>
</dbReference>
<feature type="compositionally biased region" description="Polar residues" evidence="1">
    <location>
        <begin position="196"/>
        <end position="209"/>
    </location>
</feature>
<feature type="compositionally biased region" description="Low complexity" evidence="1">
    <location>
        <begin position="497"/>
        <end position="511"/>
    </location>
</feature>
<name>A0A9N9NNV0_9GLOM</name>
<feature type="non-terminal residue" evidence="2">
    <location>
        <position position="596"/>
    </location>
</feature>
<feature type="region of interest" description="Disordered" evidence="1">
    <location>
        <begin position="150"/>
        <end position="184"/>
    </location>
</feature>
<feature type="compositionally biased region" description="Basic residues" evidence="1">
    <location>
        <begin position="265"/>
        <end position="275"/>
    </location>
</feature>
<feature type="compositionally biased region" description="Polar residues" evidence="1">
    <location>
        <begin position="486"/>
        <end position="496"/>
    </location>
</feature>
<accession>A0A9N9NNV0</accession>
<feature type="region of interest" description="Disordered" evidence="1">
    <location>
        <begin position="196"/>
        <end position="322"/>
    </location>
</feature>
<reference evidence="2" key="1">
    <citation type="submission" date="2021-06" db="EMBL/GenBank/DDBJ databases">
        <authorList>
            <person name="Kallberg Y."/>
            <person name="Tangrot J."/>
            <person name="Rosling A."/>
        </authorList>
    </citation>
    <scope>NUCLEOTIDE SEQUENCE</scope>
    <source>
        <strain evidence="2">MA453B</strain>
    </source>
</reference>
<evidence type="ECO:0000313" key="3">
    <source>
        <dbReference type="Proteomes" id="UP000789405"/>
    </source>
</evidence>
<feature type="compositionally biased region" description="Low complexity" evidence="1">
    <location>
        <begin position="276"/>
        <end position="288"/>
    </location>
</feature>
<feature type="compositionally biased region" description="Basic residues" evidence="1">
    <location>
        <begin position="210"/>
        <end position="220"/>
    </location>
</feature>
<organism evidence="2 3">
    <name type="scientific">Dentiscutata erythropus</name>
    <dbReference type="NCBI Taxonomy" id="1348616"/>
    <lineage>
        <taxon>Eukaryota</taxon>
        <taxon>Fungi</taxon>
        <taxon>Fungi incertae sedis</taxon>
        <taxon>Mucoromycota</taxon>
        <taxon>Glomeromycotina</taxon>
        <taxon>Glomeromycetes</taxon>
        <taxon>Diversisporales</taxon>
        <taxon>Gigasporaceae</taxon>
        <taxon>Dentiscutata</taxon>
    </lineage>
</organism>
<feature type="region of interest" description="Disordered" evidence="1">
    <location>
        <begin position="1"/>
        <end position="119"/>
    </location>
</feature>
<feature type="compositionally biased region" description="Polar residues" evidence="1">
    <location>
        <begin position="97"/>
        <end position="112"/>
    </location>
</feature>
<dbReference type="AlphaFoldDB" id="A0A9N9NNV0"/>
<feature type="compositionally biased region" description="Low complexity" evidence="1">
    <location>
        <begin position="150"/>
        <end position="170"/>
    </location>
</feature>
<sequence length="596" mass="66543">MAGSMVGDAARRMFNGWTRSRQEEDAVTISNRDEKNRRLSLDMSSSSSISLSPSEPVVDDTAPRLHKKASNTRLPSHRRPNFRSKSQPLSPIAMDDNPSTISSNDDQLIDQSTETDESKITVTINVSDPRSEHQEINYEIGGGGISVNQLNQNFEDSNNNNQEINSRNGSCQTSVTNSDETNSHINFDNLVSPLIPTTNDNNIPTQLNKKNSKPKLKVQRPQKEQNGFFTTQESEGEIESSSSSIPNTPKNGQDSTQEGNFVKQGNRRRRRKTKNSRNNSQQNSQQEINHSEQQKSLSSKHDNIQQNINGLPRSRQSDEMSYTTNWDKSTHDQQYNHPQQPRNKRNEVIFHSTNNSGTTIPAKVTLPDINKKKTTEFPRRNSQSNISSNSSMNRFISYAGAISSQNRPPPITTKISHEIPSTLPVLPVDSNITAPVPAASSVRSSTDHQWYSPFGSGLSIQFNSPVPPEDIHNKWTSNTSASLFSSPMLTSSNNRGTSTTPSSPISTSNETSSISMFASSPFSTLTNHERRNSNISLQTRHLTNFELNVTDEMIRGRNFKGKILNNKNKMSEGMINTDQGQNVPQFSLFDKQLSFR</sequence>
<feature type="compositionally biased region" description="Basic and acidic residues" evidence="1">
    <location>
        <begin position="289"/>
        <end position="303"/>
    </location>
</feature>
<feature type="compositionally biased region" description="Polar residues" evidence="1">
    <location>
        <begin position="246"/>
        <end position="259"/>
    </location>
</feature>
<feature type="compositionally biased region" description="Low complexity" evidence="1">
    <location>
        <begin position="41"/>
        <end position="54"/>
    </location>
</feature>
<feature type="region of interest" description="Disordered" evidence="1">
    <location>
        <begin position="486"/>
        <end position="511"/>
    </location>
</feature>
<proteinExistence type="predicted"/>
<keyword evidence="3" id="KW-1185">Reference proteome</keyword>
<evidence type="ECO:0000313" key="2">
    <source>
        <dbReference type="EMBL" id="CAG8750224.1"/>
    </source>
</evidence>
<dbReference type="OrthoDB" id="2422435at2759"/>
<feature type="compositionally biased region" description="Polar residues" evidence="1">
    <location>
        <begin position="171"/>
        <end position="184"/>
    </location>
</feature>
<evidence type="ECO:0000256" key="1">
    <source>
        <dbReference type="SAM" id="MobiDB-lite"/>
    </source>
</evidence>
<dbReference type="EMBL" id="CAJVPY010015149">
    <property type="protein sequence ID" value="CAG8750224.1"/>
    <property type="molecule type" value="Genomic_DNA"/>
</dbReference>